<accession>A0A8J5C7H6</accession>
<dbReference type="SUPFAM" id="SSF53098">
    <property type="entry name" value="Ribonuclease H-like"/>
    <property type="match status" value="1"/>
</dbReference>
<dbReference type="PANTHER" id="PTHR32166">
    <property type="entry name" value="OSJNBA0013A04.12 PROTEIN"/>
    <property type="match status" value="1"/>
</dbReference>
<reference evidence="1 2" key="1">
    <citation type="submission" date="2020-08" db="EMBL/GenBank/DDBJ databases">
        <title>Plant Genome Project.</title>
        <authorList>
            <person name="Zhang R.-G."/>
        </authorList>
    </citation>
    <scope>NUCLEOTIDE SEQUENCE [LARGE SCALE GENOMIC DNA]</scope>
    <source>
        <tissue evidence="1">Rhizome</tissue>
    </source>
</reference>
<dbReference type="PANTHER" id="PTHR32166:SF74">
    <property type="entry name" value="OS05G0256350 PROTEIN"/>
    <property type="match status" value="1"/>
</dbReference>
<name>A0A8J5C7H6_ZINOF</name>
<evidence type="ECO:0000313" key="2">
    <source>
        <dbReference type="Proteomes" id="UP000734854"/>
    </source>
</evidence>
<sequence>MRRASGVGRGCIASGNHRASRMARRAPAALLSPFARGAKRWKGIAFPLGDDTNSLHARRYVSSSLFPLKLIRSFTASATFFHSFSSARGPFPHTLKFRAGCLQDLFLSIRFCGFTSNGGIFRAKQHIAGNSKNVRKCKECPQSVRDELLNYMNEKKKQTLRACGGMKQDFCFLYVDEDEEDAQAVQPSSKESKKRSLTSTEEIGSEIALVGFIYNHESVLHMMRKCTENKELARHGVTRFATIFLILQSLHKRQKALKRMFLSTQWIESKWAKDAKGKRANDTVFMPSFWNNVTYTLKVMCPLVMVLRIADNETRPAMGYIYEAIDRAKETILKSFDNNREKCKNVLDIIDSRWDRQLHHPLHAAGYYLNPYFYYHNPKVETDTEVTNGLFACIQRLIPSPELRDKIIMEELPVYKNSESLFGNEFAIRARNNKDQPMTPCVQALGTDLSPWPRLAL</sequence>
<comment type="caution">
    <text evidence="1">The sequence shown here is derived from an EMBL/GenBank/DDBJ whole genome shotgun (WGS) entry which is preliminary data.</text>
</comment>
<dbReference type="InterPro" id="IPR012337">
    <property type="entry name" value="RNaseH-like_sf"/>
</dbReference>
<gene>
    <name evidence="1" type="ORF">ZIOFF_073680</name>
</gene>
<dbReference type="EMBL" id="JACMSC010000022">
    <property type="protein sequence ID" value="KAG6468985.1"/>
    <property type="molecule type" value="Genomic_DNA"/>
</dbReference>
<keyword evidence="2" id="KW-1185">Reference proteome</keyword>
<proteinExistence type="predicted"/>
<organism evidence="1 2">
    <name type="scientific">Zingiber officinale</name>
    <name type="common">Ginger</name>
    <name type="synonym">Amomum zingiber</name>
    <dbReference type="NCBI Taxonomy" id="94328"/>
    <lineage>
        <taxon>Eukaryota</taxon>
        <taxon>Viridiplantae</taxon>
        <taxon>Streptophyta</taxon>
        <taxon>Embryophyta</taxon>
        <taxon>Tracheophyta</taxon>
        <taxon>Spermatophyta</taxon>
        <taxon>Magnoliopsida</taxon>
        <taxon>Liliopsida</taxon>
        <taxon>Zingiberales</taxon>
        <taxon>Zingiberaceae</taxon>
        <taxon>Zingiber</taxon>
    </lineage>
</organism>
<protein>
    <submittedName>
        <fullName evidence="1">Uncharacterized protein</fullName>
    </submittedName>
</protein>
<dbReference type="Proteomes" id="UP000734854">
    <property type="component" value="Unassembled WGS sequence"/>
</dbReference>
<evidence type="ECO:0000313" key="1">
    <source>
        <dbReference type="EMBL" id="KAG6468985.1"/>
    </source>
</evidence>
<dbReference type="AlphaFoldDB" id="A0A8J5C7H6"/>